<dbReference type="GO" id="GO:0006260">
    <property type="term" value="P:DNA replication"/>
    <property type="evidence" value="ECO:0007669"/>
    <property type="project" value="InterPro"/>
</dbReference>
<name>A0A345MDZ0_9CAUD</name>
<dbReference type="PANTHER" id="PTHR30153">
    <property type="entry name" value="REPLICATIVE DNA HELICASE DNAB"/>
    <property type="match status" value="1"/>
</dbReference>
<dbReference type="SUPFAM" id="SSF52540">
    <property type="entry name" value="P-loop containing nucleoside triphosphate hydrolases"/>
    <property type="match status" value="1"/>
</dbReference>
<evidence type="ECO:0000313" key="2">
    <source>
        <dbReference type="EMBL" id="AXH68771.1"/>
    </source>
</evidence>
<dbReference type="PANTHER" id="PTHR30153:SF2">
    <property type="entry name" value="REPLICATIVE DNA HELICASE"/>
    <property type="match status" value="1"/>
</dbReference>
<feature type="domain" description="SF4 helicase" evidence="1">
    <location>
        <begin position="148"/>
        <end position="405"/>
    </location>
</feature>
<keyword evidence="2" id="KW-0347">Helicase</keyword>
<dbReference type="PROSITE" id="PS51199">
    <property type="entry name" value="SF4_HELICASE"/>
    <property type="match status" value="1"/>
</dbReference>
<sequence>MTAELKVINAVCKNKDIGVLFADNVDELFDAYGDVWKSIKSHYEKYKSVPEITILQERFDDLEIIDTKGETEYYLDELKTDYMNSRIKQIVSKAGAAIQSGEAPGRIIDKTNTALAKLGRFANNVRDVDVTDFAAAEQHFQAVRDRSAATGSPGIPTSFKSIDSVYPTGMAPGHLIVAIGWPGKGKTWFTSYLACKAWEQGFKPMIVSLEMSPENMRDRIYTMMGSGLFRASDFAKGDVNIDDFHAWGKRRFDNKGGFVVVSNEGLNDVTPNTVQGKIDQHKPDLVICDYHQLFQCNSKSNSPTERGMAVSREFKMLAVTNNIPLIDITAATQSDLSDRDSPPMMSQVAWSKAIEYDADMAFAVHRHEESDLVEIVCRKNRHGSMFDFYLDWDIDRGVVNEKFNL</sequence>
<keyword evidence="2" id="KW-0067">ATP-binding</keyword>
<dbReference type="Gene3D" id="3.40.50.300">
    <property type="entry name" value="P-loop containing nucleotide triphosphate hydrolases"/>
    <property type="match status" value="1"/>
</dbReference>
<reference evidence="2 3" key="1">
    <citation type="submission" date="2018-07" db="EMBL/GenBank/DDBJ databases">
        <authorList>
            <person name="Dixon J."/>
            <person name="Knudsen H.R."/>
            <person name="Rock W."/>
            <person name="Scott A.N."/>
            <person name="Walsdorf S.L."/>
            <person name="Layton S.R."/>
            <person name="Nayek S."/>
            <person name="Kim T."/>
            <person name="Hughes L.E."/>
            <person name="Garlena R.A."/>
            <person name="Russell D.A."/>
            <person name="Pope W.H."/>
            <person name="Jacobs-Sera D."/>
            <person name="Hatfull G.F."/>
        </authorList>
    </citation>
    <scope>NUCLEOTIDE SEQUENCE [LARGE SCALE GENOMIC DNA]</scope>
</reference>
<proteinExistence type="predicted"/>
<keyword evidence="2" id="KW-0378">Hydrolase</keyword>
<keyword evidence="2" id="KW-0547">Nucleotide-binding</keyword>
<dbReference type="EMBL" id="MH590589">
    <property type="protein sequence ID" value="AXH68771.1"/>
    <property type="molecule type" value="Genomic_DNA"/>
</dbReference>
<dbReference type="GO" id="GO:0003678">
    <property type="term" value="F:DNA helicase activity"/>
    <property type="evidence" value="ECO:0007669"/>
    <property type="project" value="InterPro"/>
</dbReference>
<evidence type="ECO:0000259" key="1">
    <source>
        <dbReference type="PROSITE" id="PS51199"/>
    </source>
</evidence>
<accession>A0A345MDZ0</accession>
<dbReference type="Pfam" id="PF03796">
    <property type="entry name" value="DnaB_C"/>
    <property type="match status" value="1"/>
</dbReference>
<protein>
    <submittedName>
        <fullName evidence="2">DNA helicase</fullName>
    </submittedName>
</protein>
<dbReference type="InterPro" id="IPR007694">
    <property type="entry name" value="DNA_helicase_DnaB-like_C"/>
</dbReference>
<dbReference type="GO" id="GO:0005524">
    <property type="term" value="F:ATP binding"/>
    <property type="evidence" value="ECO:0007669"/>
    <property type="project" value="InterPro"/>
</dbReference>
<organism evidence="2 3">
    <name type="scientific">Streptomyces phage SparkleGoddess</name>
    <dbReference type="NCBI Taxonomy" id="2283305"/>
    <lineage>
        <taxon>Viruses</taxon>
        <taxon>Duplodnaviria</taxon>
        <taxon>Heunggongvirae</taxon>
        <taxon>Uroviricota</taxon>
        <taxon>Caudoviricetes</taxon>
        <taxon>Stanwilliamsviridae</taxon>
        <taxon>Loccivirinae</taxon>
        <taxon>Gilsonvirus</taxon>
        <taxon>Gilsonvirus comrade</taxon>
    </lineage>
</organism>
<evidence type="ECO:0000313" key="3">
    <source>
        <dbReference type="Proteomes" id="UP000259914"/>
    </source>
</evidence>
<dbReference type="InterPro" id="IPR027417">
    <property type="entry name" value="P-loop_NTPase"/>
</dbReference>
<dbReference type="Proteomes" id="UP000259914">
    <property type="component" value="Segment"/>
</dbReference>
<gene>
    <name evidence="2" type="primary">56</name>
    <name evidence="2" type="ORF">SEA_SPARKLEGODDESS_56</name>
</gene>